<evidence type="ECO:0000313" key="1">
    <source>
        <dbReference type="EMBL" id="MFC2973539.1"/>
    </source>
</evidence>
<organism evidence="1 2">
    <name type="scientific">Azotobacter bryophylli</name>
    <dbReference type="NCBI Taxonomy" id="1986537"/>
    <lineage>
        <taxon>Bacteria</taxon>
        <taxon>Pseudomonadati</taxon>
        <taxon>Pseudomonadota</taxon>
        <taxon>Gammaproteobacteria</taxon>
        <taxon>Pseudomonadales</taxon>
        <taxon>Pseudomonadaceae</taxon>
        <taxon>Azotobacter</taxon>
    </lineage>
</organism>
<dbReference type="InterPro" id="IPR046507">
    <property type="entry name" value="DUF6685"/>
</dbReference>
<protein>
    <submittedName>
        <fullName evidence="1">DUF6685 family protein</fullName>
    </submittedName>
</protein>
<proteinExistence type="predicted"/>
<accession>A0ABV7AVW6</accession>
<dbReference type="Proteomes" id="UP001595457">
    <property type="component" value="Unassembled WGS sequence"/>
</dbReference>
<name>A0ABV7AVW6_9GAMM</name>
<sequence>MPFLPSPLAALAQRLGLAGRVPRQILARARALRLPFQPLPAVPESIWWQADPPLQRLIDLPRDALSGPVQDDKAAARTVLMRVIEQEQRDLDAIDLRRIDGLSGSDPLAPAYVSLEDYSKTPECRHIRIISYRDFLKTSGLALPALAGEGTLQLRQAGWRGSRLFLAGDQHPQALACAIVYARRRGLEVVRPAELTHYRLSRDGLSELRRRYHVLGMPVEAWSDPAFMGLLLDNRLPYARLALLRQNGAPEFLLLPRQHAAADALGEGLRLAGAPDVVATLAEQEAATQLPA</sequence>
<dbReference type="Pfam" id="PF20390">
    <property type="entry name" value="DUF6685"/>
    <property type="match status" value="1"/>
</dbReference>
<reference evidence="2" key="1">
    <citation type="journal article" date="2019" name="Int. J. Syst. Evol. Microbiol.">
        <title>The Global Catalogue of Microorganisms (GCM) 10K type strain sequencing project: providing services to taxonomists for standard genome sequencing and annotation.</title>
        <authorList>
            <consortium name="The Broad Institute Genomics Platform"/>
            <consortium name="The Broad Institute Genome Sequencing Center for Infectious Disease"/>
            <person name="Wu L."/>
            <person name="Ma J."/>
        </authorList>
    </citation>
    <scope>NUCLEOTIDE SEQUENCE [LARGE SCALE GENOMIC DNA]</scope>
    <source>
        <strain evidence="2">KCTC 62195</strain>
    </source>
</reference>
<gene>
    <name evidence="1" type="ORF">ACFOJE_15145</name>
</gene>
<keyword evidence="2" id="KW-1185">Reference proteome</keyword>
<dbReference type="RefSeq" id="WP_377815293.1">
    <property type="nucleotide sequence ID" value="NZ_JBHRSJ010000031.1"/>
</dbReference>
<comment type="caution">
    <text evidence="1">The sequence shown here is derived from an EMBL/GenBank/DDBJ whole genome shotgun (WGS) entry which is preliminary data.</text>
</comment>
<dbReference type="EMBL" id="JBHRSJ010000031">
    <property type="protein sequence ID" value="MFC2973539.1"/>
    <property type="molecule type" value="Genomic_DNA"/>
</dbReference>
<evidence type="ECO:0000313" key="2">
    <source>
        <dbReference type="Proteomes" id="UP001595457"/>
    </source>
</evidence>